<reference evidence="2 3" key="1">
    <citation type="journal article" date="2022" name="Nat. Ecol. Evol.">
        <title>A masculinizing supergene underlies an exaggerated male reproductive morph in a spider.</title>
        <authorList>
            <person name="Hendrickx F."/>
            <person name="De Corte Z."/>
            <person name="Sonet G."/>
            <person name="Van Belleghem S.M."/>
            <person name="Kostlbacher S."/>
            <person name="Vangestel C."/>
        </authorList>
    </citation>
    <scope>NUCLEOTIDE SEQUENCE [LARGE SCALE GENOMIC DNA]</scope>
    <source>
        <strain evidence="2">W744_W776</strain>
    </source>
</reference>
<name>A0AAV6UHI4_9ARAC</name>
<keyword evidence="3" id="KW-1185">Reference proteome</keyword>
<feature type="signal peptide" evidence="1">
    <location>
        <begin position="1"/>
        <end position="24"/>
    </location>
</feature>
<accession>A0AAV6UHI4</accession>
<organism evidence="2 3">
    <name type="scientific">Oedothorax gibbosus</name>
    <dbReference type="NCBI Taxonomy" id="931172"/>
    <lineage>
        <taxon>Eukaryota</taxon>
        <taxon>Metazoa</taxon>
        <taxon>Ecdysozoa</taxon>
        <taxon>Arthropoda</taxon>
        <taxon>Chelicerata</taxon>
        <taxon>Arachnida</taxon>
        <taxon>Araneae</taxon>
        <taxon>Araneomorphae</taxon>
        <taxon>Entelegynae</taxon>
        <taxon>Araneoidea</taxon>
        <taxon>Linyphiidae</taxon>
        <taxon>Erigoninae</taxon>
        <taxon>Oedothorax</taxon>
    </lineage>
</organism>
<dbReference type="EMBL" id="JAFNEN010000435">
    <property type="protein sequence ID" value="KAG8183035.1"/>
    <property type="molecule type" value="Genomic_DNA"/>
</dbReference>
<gene>
    <name evidence="2" type="ORF">JTE90_015666</name>
</gene>
<evidence type="ECO:0000313" key="2">
    <source>
        <dbReference type="EMBL" id="KAG8183035.1"/>
    </source>
</evidence>
<evidence type="ECO:0000313" key="3">
    <source>
        <dbReference type="Proteomes" id="UP000827092"/>
    </source>
</evidence>
<keyword evidence="1" id="KW-0732">Signal</keyword>
<proteinExistence type="predicted"/>
<feature type="chain" id="PRO_5043428662" evidence="1">
    <location>
        <begin position="25"/>
        <end position="304"/>
    </location>
</feature>
<protein>
    <submittedName>
        <fullName evidence="2">Uncharacterized protein</fullName>
    </submittedName>
</protein>
<comment type="caution">
    <text evidence="2">The sequence shown here is derived from an EMBL/GenBank/DDBJ whole genome shotgun (WGS) entry which is preliminary data.</text>
</comment>
<dbReference type="Proteomes" id="UP000827092">
    <property type="component" value="Unassembled WGS sequence"/>
</dbReference>
<evidence type="ECO:0000256" key="1">
    <source>
        <dbReference type="SAM" id="SignalP"/>
    </source>
</evidence>
<dbReference type="AlphaFoldDB" id="A0AAV6UHI4"/>
<sequence>MLSNVNSVWVSAVCVILVLRLTSGRPSLIPSLNSRGLLWKLADYASSGKSFSSKNVQGFPSNKSPTKDCNCKCEKLEEDENSSNAIDPVPTTSTTQAPMVRQPTWNIPPLHLMPPSCLSNQRKRRVRPNTAMYPIGDIKFDIDTRRSHLNLNATVIVECDFLYGLDDFQKTNWDLNRPDDYILIWRKLKTRCPISVLIDGVKEGRGDAAIVVERLFMHVKLTLSGDMLRLESNSLSMDVQMSEVKKVNVDIQDLGGFLNDYIRPISAEIEKTVLCVVNSEIRNVLKDSMRCFQDGASTSCALTS</sequence>